<keyword evidence="4" id="KW-1185">Reference proteome</keyword>
<reference evidence="3 4" key="1">
    <citation type="submission" date="2020-07" db="EMBL/GenBank/DDBJ databases">
        <title>Sequencing the genomes of 1000 actinobacteria strains.</title>
        <authorList>
            <person name="Klenk H.-P."/>
        </authorList>
    </citation>
    <scope>NUCLEOTIDE SEQUENCE [LARGE SCALE GENOMIC DNA]</scope>
    <source>
        <strain evidence="3 4">DSM 22083</strain>
    </source>
</reference>
<dbReference type="Gene3D" id="3.40.190.10">
    <property type="entry name" value="Periplasmic binding protein-like II"/>
    <property type="match status" value="1"/>
</dbReference>
<dbReference type="InterPro" id="IPR000914">
    <property type="entry name" value="SBP_5_dom"/>
</dbReference>
<dbReference type="RefSeq" id="WP_179748060.1">
    <property type="nucleotide sequence ID" value="NZ_JACCBU010000001.1"/>
</dbReference>
<dbReference type="Proteomes" id="UP000569914">
    <property type="component" value="Unassembled WGS sequence"/>
</dbReference>
<organism evidence="3 4">
    <name type="scientific">Microlunatus parietis</name>
    <dbReference type="NCBI Taxonomy" id="682979"/>
    <lineage>
        <taxon>Bacteria</taxon>
        <taxon>Bacillati</taxon>
        <taxon>Actinomycetota</taxon>
        <taxon>Actinomycetes</taxon>
        <taxon>Propionibacteriales</taxon>
        <taxon>Propionibacteriaceae</taxon>
        <taxon>Microlunatus</taxon>
    </lineage>
</organism>
<dbReference type="InterPro" id="IPR006311">
    <property type="entry name" value="TAT_signal"/>
</dbReference>
<evidence type="ECO:0000313" key="4">
    <source>
        <dbReference type="Proteomes" id="UP000569914"/>
    </source>
</evidence>
<protein>
    <submittedName>
        <fullName evidence="3">Peptide/nickel transport system substrate-binding protein</fullName>
    </submittedName>
</protein>
<dbReference type="InterPro" id="IPR039424">
    <property type="entry name" value="SBP_5"/>
</dbReference>
<name>A0A7Y9I311_9ACTN</name>
<evidence type="ECO:0000256" key="1">
    <source>
        <dbReference type="SAM" id="MobiDB-lite"/>
    </source>
</evidence>
<dbReference type="GO" id="GO:1904680">
    <property type="term" value="F:peptide transmembrane transporter activity"/>
    <property type="evidence" value="ECO:0007669"/>
    <property type="project" value="TreeGrafter"/>
</dbReference>
<dbReference type="PANTHER" id="PTHR30290:SF62">
    <property type="entry name" value="OLIGOPEPTIDE ABC TRANSPORTER, PERIPLASMIC OLIGOPEPTIDE-BINDING PROTEIN"/>
    <property type="match status" value="1"/>
</dbReference>
<dbReference type="Pfam" id="PF00496">
    <property type="entry name" value="SBP_bac_5"/>
    <property type="match status" value="1"/>
</dbReference>
<feature type="domain" description="Solute-binding protein family 5" evidence="2">
    <location>
        <begin position="126"/>
        <end position="531"/>
    </location>
</feature>
<feature type="region of interest" description="Disordered" evidence="1">
    <location>
        <begin position="37"/>
        <end position="57"/>
    </location>
</feature>
<evidence type="ECO:0000313" key="3">
    <source>
        <dbReference type="EMBL" id="NYE69320.1"/>
    </source>
</evidence>
<accession>A0A7Y9I311</accession>
<dbReference type="GO" id="GO:0015833">
    <property type="term" value="P:peptide transport"/>
    <property type="evidence" value="ECO:0007669"/>
    <property type="project" value="TreeGrafter"/>
</dbReference>
<dbReference type="SUPFAM" id="SSF53850">
    <property type="entry name" value="Periplasmic binding protein-like II"/>
    <property type="match status" value="1"/>
</dbReference>
<proteinExistence type="predicted"/>
<dbReference type="Gene3D" id="3.10.105.10">
    <property type="entry name" value="Dipeptide-binding Protein, Domain 3"/>
    <property type="match status" value="1"/>
</dbReference>
<feature type="compositionally biased region" description="Low complexity" evidence="1">
    <location>
        <begin position="44"/>
        <end position="57"/>
    </location>
</feature>
<sequence>MNQHTPPSAFSRRRLIQVGGATVAAAALPGCSFLSTAPTSSGNQDPQAGAIQGQQAPDLAKQVEAGELPPLAERLPKTPVVIPPVEQIGQYGGKWRTALLGPADAAWLDQLFSEPMVRWNPNMNELLPNVAESFEADPTGAKYTFKLREGMRWSDGAPFTADDVVFAQNDVYNNEELSVLGDTVVTATKVDELTVTLTLSKPHSLWLESGLGGGLVTKPKHYLEQFHKKYNPKINDLVKKEGAADWVELFGRKGGGIEGTPYNAVWQNPELPRLHAWGPATVLGEGGSTTFVRNPYYWKTDPEGNQLPYIDAVEFTIIQDEEVMLLKAQNGQFDMHFRHFNTSQNKPVLADGREKGKYRFFDTSPEIMNNALIIFNLSHKNPVRREIFNNLDFRIGLSYALNRDEIIQVAHQRQGEPWQAAPRPESPFYDETFAKQYTEFDLDKANEHLDKAGYRRDGQGRRIGPDGKPIAFNMAFAAGSVAKPSDTLELVRKHWQEVGIDARLQPQERSLLASQNESNDSDVYAWEGDGGLNPTQVPDWYFPDPAYLTFARGWSIWSEDPKGEDAMEPPAEIKRQFELYDQVKATTGRAKQVELTKEILKIAQENFWVMGTVLTPVSYGIASERFRNVPVPVDPAQPFYQIDVCQSYFSS</sequence>
<dbReference type="EMBL" id="JACCBU010000001">
    <property type="protein sequence ID" value="NYE69320.1"/>
    <property type="molecule type" value="Genomic_DNA"/>
</dbReference>
<dbReference type="PANTHER" id="PTHR30290">
    <property type="entry name" value="PERIPLASMIC BINDING COMPONENT OF ABC TRANSPORTER"/>
    <property type="match status" value="1"/>
</dbReference>
<comment type="caution">
    <text evidence="3">The sequence shown here is derived from an EMBL/GenBank/DDBJ whole genome shotgun (WGS) entry which is preliminary data.</text>
</comment>
<dbReference type="PROSITE" id="PS51318">
    <property type="entry name" value="TAT"/>
    <property type="match status" value="1"/>
</dbReference>
<evidence type="ECO:0000259" key="2">
    <source>
        <dbReference type="Pfam" id="PF00496"/>
    </source>
</evidence>
<dbReference type="AlphaFoldDB" id="A0A7Y9I311"/>
<gene>
    <name evidence="3" type="ORF">BKA15_000649</name>
</gene>
<dbReference type="CDD" id="cd08500">
    <property type="entry name" value="PBP2_NikA_DppA_OppA_like_4"/>
    <property type="match status" value="1"/>
</dbReference>